<evidence type="ECO:0000313" key="3">
    <source>
        <dbReference type="Proteomes" id="UP000245539"/>
    </source>
</evidence>
<dbReference type="SUPFAM" id="SSF47413">
    <property type="entry name" value="lambda repressor-like DNA-binding domains"/>
    <property type="match status" value="1"/>
</dbReference>
<dbReference type="Gene3D" id="1.10.260.40">
    <property type="entry name" value="lambda repressor-like DNA-binding domains"/>
    <property type="match status" value="1"/>
</dbReference>
<dbReference type="OrthoDB" id="5422231at2"/>
<dbReference type="RefSeq" id="WP_109835706.1">
    <property type="nucleotide sequence ID" value="NZ_QGKM01000001.1"/>
</dbReference>
<dbReference type="GO" id="GO:0003677">
    <property type="term" value="F:DNA binding"/>
    <property type="evidence" value="ECO:0007669"/>
    <property type="project" value="InterPro"/>
</dbReference>
<dbReference type="InterPro" id="IPR001387">
    <property type="entry name" value="Cro/C1-type_HTH"/>
</dbReference>
<accession>A0A317CQQ1</accession>
<keyword evidence="3" id="KW-1185">Reference proteome</keyword>
<reference evidence="2 3" key="1">
    <citation type="submission" date="2018-05" db="EMBL/GenBank/DDBJ databases">
        <title>Leucothrix arctica sp. nov., isolated from Arctic seawater.</title>
        <authorList>
            <person name="Choi A."/>
            <person name="Baek K."/>
        </authorList>
    </citation>
    <scope>NUCLEOTIDE SEQUENCE [LARGE SCALE GENOMIC DNA]</scope>
    <source>
        <strain evidence="2 3">JCM 18388</strain>
    </source>
</reference>
<name>A0A317CQQ1_9GAMM</name>
<sequence length="55" mass="6001">MRTAESSQQLVCDRIGISRVTLRKVENGDPTISIGHCLSVLGVLDAKLLSKRSFT</sequence>
<comment type="caution">
    <text evidence="2">The sequence shown here is derived from an EMBL/GenBank/DDBJ whole genome shotgun (WGS) entry which is preliminary data.</text>
</comment>
<organism evidence="2 3">
    <name type="scientific">Leucothrix pacifica</name>
    <dbReference type="NCBI Taxonomy" id="1247513"/>
    <lineage>
        <taxon>Bacteria</taxon>
        <taxon>Pseudomonadati</taxon>
        <taxon>Pseudomonadota</taxon>
        <taxon>Gammaproteobacteria</taxon>
        <taxon>Thiotrichales</taxon>
        <taxon>Thiotrichaceae</taxon>
        <taxon>Leucothrix</taxon>
    </lineage>
</organism>
<dbReference type="AlphaFoldDB" id="A0A317CQQ1"/>
<dbReference type="InterPro" id="IPR010982">
    <property type="entry name" value="Lambda_DNA-bd_dom_sf"/>
</dbReference>
<evidence type="ECO:0000313" key="2">
    <source>
        <dbReference type="EMBL" id="PWR00725.1"/>
    </source>
</evidence>
<evidence type="ECO:0000259" key="1">
    <source>
        <dbReference type="Pfam" id="PF01381"/>
    </source>
</evidence>
<proteinExistence type="predicted"/>
<dbReference type="Proteomes" id="UP000245539">
    <property type="component" value="Unassembled WGS sequence"/>
</dbReference>
<gene>
    <name evidence="2" type="ORF">DKW60_00510</name>
</gene>
<feature type="domain" description="HTH cro/C1-type" evidence="1">
    <location>
        <begin position="7"/>
        <end position="45"/>
    </location>
</feature>
<dbReference type="EMBL" id="QGKM01000001">
    <property type="protein sequence ID" value="PWR00725.1"/>
    <property type="molecule type" value="Genomic_DNA"/>
</dbReference>
<dbReference type="Pfam" id="PF01381">
    <property type="entry name" value="HTH_3"/>
    <property type="match status" value="1"/>
</dbReference>
<protein>
    <recommendedName>
        <fullName evidence="1">HTH cro/C1-type domain-containing protein</fullName>
    </recommendedName>
</protein>